<gene>
    <name evidence="1" type="ORF">AVEN_241786_1</name>
</gene>
<reference evidence="1 2" key="1">
    <citation type="journal article" date="2019" name="Sci. Rep.">
        <title>Orb-weaving spider Araneus ventricosus genome elucidates the spidroin gene catalogue.</title>
        <authorList>
            <person name="Kono N."/>
            <person name="Nakamura H."/>
            <person name="Ohtoshi R."/>
            <person name="Moran D.A.P."/>
            <person name="Shinohara A."/>
            <person name="Yoshida Y."/>
            <person name="Fujiwara M."/>
            <person name="Mori M."/>
            <person name="Tomita M."/>
            <person name="Arakawa K."/>
        </authorList>
    </citation>
    <scope>NUCLEOTIDE SEQUENCE [LARGE SCALE GENOMIC DNA]</scope>
</reference>
<keyword evidence="2" id="KW-1185">Reference proteome</keyword>
<proteinExistence type="predicted"/>
<organism evidence="1 2">
    <name type="scientific">Araneus ventricosus</name>
    <name type="common">Orbweaver spider</name>
    <name type="synonym">Epeira ventricosa</name>
    <dbReference type="NCBI Taxonomy" id="182803"/>
    <lineage>
        <taxon>Eukaryota</taxon>
        <taxon>Metazoa</taxon>
        <taxon>Ecdysozoa</taxon>
        <taxon>Arthropoda</taxon>
        <taxon>Chelicerata</taxon>
        <taxon>Arachnida</taxon>
        <taxon>Araneae</taxon>
        <taxon>Araneomorphae</taxon>
        <taxon>Entelegynae</taxon>
        <taxon>Araneoidea</taxon>
        <taxon>Araneidae</taxon>
        <taxon>Araneus</taxon>
    </lineage>
</organism>
<dbReference type="Proteomes" id="UP000499080">
    <property type="component" value="Unassembled WGS sequence"/>
</dbReference>
<evidence type="ECO:0000313" key="1">
    <source>
        <dbReference type="EMBL" id="GBN45301.1"/>
    </source>
</evidence>
<dbReference type="AlphaFoldDB" id="A0A4Y2P1Y0"/>
<evidence type="ECO:0000313" key="2">
    <source>
        <dbReference type="Proteomes" id="UP000499080"/>
    </source>
</evidence>
<accession>A0A4Y2P1Y0</accession>
<comment type="caution">
    <text evidence="1">The sequence shown here is derived from an EMBL/GenBank/DDBJ whole genome shotgun (WGS) entry which is preliminary data.</text>
</comment>
<sequence length="125" mass="14550">MPQACPLLKAAAWAQRATAEQNLLHRFDAISIYRREYWKIVTFPHRCFALRCVKVFRTLVRPLFPNKPSAYDDTNNCFRLSELEELFAEHRSALGTDGIVKRANKGGLSFSIKIRRCEFPTHVYF</sequence>
<protein>
    <submittedName>
        <fullName evidence="1">Uncharacterized protein</fullName>
    </submittedName>
</protein>
<name>A0A4Y2P1Y0_ARAVE</name>
<dbReference type="EMBL" id="BGPR01212588">
    <property type="protein sequence ID" value="GBN45301.1"/>
    <property type="molecule type" value="Genomic_DNA"/>
</dbReference>